<dbReference type="GO" id="GO:0003697">
    <property type="term" value="F:single-stranded DNA binding"/>
    <property type="evidence" value="ECO:0007669"/>
    <property type="project" value="InterPro"/>
</dbReference>
<evidence type="ECO:0000313" key="3">
    <source>
        <dbReference type="EMBL" id="MBB4077889.1"/>
    </source>
</evidence>
<dbReference type="EMBL" id="JACIFF010000001">
    <property type="protein sequence ID" value="MBB4077889.1"/>
    <property type="molecule type" value="Genomic_DNA"/>
</dbReference>
<dbReference type="PROSITE" id="PS50935">
    <property type="entry name" value="SSB"/>
    <property type="match status" value="1"/>
</dbReference>
<keyword evidence="4" id="KW-1185">Reference proteome</keyword>
<dbReference type="Pfam" id="PF00436">
    <property type="entry name" value="SSB"/>
    <property type="match status" value="1"/>
</dbReference>
<gene>
    <name evidence="3" type="ORF">GGR28_000490</name>
</gene>
<dbReference type="InterPro" id="IPR000424">
    <property type="entry name" value="Primosome_PriB/ssb"/>
</dbReference>
<dbReference type="SUPFAM" id="SSF50249">
    <property type="entry name" value="Nucleic acid-binding proteins"/>
    <property type="match status" value="1"/>
</dbReference>
<keyword evidence="1 2" id="KW-0238">DNA-binding</keyword>
<dbReference type="RefSeq" id="WP_183494126.1">
    <property type="nucleotide sequence ID" value="NZ_JACIFF010000001.1"/>
</dbReference>
<dbReference type="InterPro" id="IPR012340">
    <property type="entry name" value="NA-bd_OB-fold"/>
</dbReference>
<evidence type="ECO:0000256" key="2">
    <source>
        <dbReference type="PROSITE-ProRule" id="PRU00252"/>
    </source>
</evidence>
<sequence length="124" mass="13844">MLPIHNQIQLIGRAGHDVELLTLTDGTYRATLRLYQNERVPGREHEAQVHSLVAWSAVATQLHARIRRGDRILVQGKLLHRKFEVNGQPTVKSEIHVAHFSLLGSRSITRSVSLAAEPAPETFG</sequence>
<accession>A0A840E7W9</accession>
<dbReference type="CDD" id="cd04496">
    <property type="entry name" value="SSB_OBF"/>
    <property type="match status" value="1"/>
</dbReference>
<reference evidence="3 4" key="1">
    <citation type="submission" date="2020-08" db="EMBL/GenBank/DDBJ databases">
        <title>Genomic Encyclopedia of Type Strains, Phase IV (KMG-IV): sequencing the most valuable type-strain genomes for metagenomic binning, comparative biology and taxonomic classification.</title>
        <authorList>
            <person name="Goeker M."/>
        </authorList>
    </citation>
    <scope>NUCLEOTIDE SEQUENCE [LARGE SCALE GENOMIC DNA]</scope>
    <source>
        <strain evidence="3 4">DSM 105137</strain>
    </source>
</reference>
<evidence type="ECO:0000313" key="4">
    <source>
        <dbReference type="Proteomes" id="UP000576209"/>
    </source>
</evidence>
<organism evidence="3 4">
    <name type="scientific">Neolewinella aquimaris</name>
    <dbReference type="NCBI Taxonomy" id="1835722"/>
    <lineage>
        <taxon>Bacteria</taxon>
        <taxon>Pseudomonadati</taxon>
        <taxon>Bacteroidota</taxon>
        <taxon>Saprospiria</taxon>
        <taxon>Saprospirales</taxon>
        <taxon>Lewinellaceae</taxon>
        <taxon>Neolewinella</taxon>
    </lineage>
</organism>
<evidence type="ECO:0000256" key="1">
    <source>
        <dbReference type="ARBA" id="ARBA00023125"/>
    </source>
</evidence>
<proteinExistence type="predicted"/>
<protein>
    <submittedName>
        <fullName evidence="3">Single-strand DNA-binding protein</fullName>
    </submittedName>
</protein>
<dbReference type="Gene3D" id="2.40.50.140">
    <property type="entry name" value="Nucleic acid-binding proteins"/>
    <property type="match status" value="1"/>
</dbReference>
<dbReference type="AlphaFoldDB" id="A0A840E7W9"/>
<name>A0A840E7W9_9BACT</name>
<comment type="caution">
    <text evidence="3">The sequence shown here is derived from an EMBL/GenBank/DDBJ whole genome shotgun (WGS) entry which is preliminary data.</text>
</comment>
<dbReference type="Proteomes" id="UP000576209">
    <property type="component" value="Unassembled WGS sequence"/>
</dbReference>